<dbReference type="InterPro" id="IPR009057">
    <property type="entry name" value="Homeodomain-like_sf"/>
</dbReference>
<evidence type="ECO:0000313" key="7">
    <source>
        <dbReference type="Proteomes" id="UP000515563"/>
    </source>
</evidence>
<dbReference type="SUPFAM" id="SSF48498">
    <property type="entry name" value="Tetracyclin repressor-like, C-terminal domain"/>
    <property type="match status" value="1"/>
</dbReference>
<dbReference type="InterPro" id="IPR036271">
    <property type="entry name" value="Tet_transcr_reg_TetR-rel_C_sf"/>
</dbReference>
<dbReference type="Gene3D" id="1.10.10.60">
    <property type="entry name" value="Homeodomain-like"/>
    <property type="match status" value="1"/>
</dbReference>
<dbReference type="Pfam" id="PF00440">
    <property type="entry name" value="TetR_N"/>
    <property type="match status" value="1"/>
</dbReference>
<dbReference type="KEGG" id="kqi:F1D05_05265"/>
<organism evidence="6 7">
    <name type="scientific">Kribbella qitaiheensis</name>
    <dbReference type="NCBI Taxonomy" id="1544730"/>
    <lineage>
        <taxon>Bacteria</taxon>
        <taxon>Bacillati</taxon>
        <taxon>Actinomycetota</taxon>
        <taxon>Actinomycetes</taxon>
        <taxon>Propionibacteriales</taxon>
        <taxon>Kribbellaceae</taxon>
        <taxon>Kribbella</taxon>
    </lineage>
</organism>
<dbReference type="GO" id="GO:0003700">
    <property type="term" value="F:DNA-binding transcription factor activity"/>
    <property type="evidence" value="ECO:0007669"/>
    <property type="project" value="TreeGrafter"/>
</dbReference>
<dbReference type="EMBL" id="CP043661">
    <property type="protein sequence ID" value="QNE17437.1"/>
    <property type="molecule type" value="Genomic_DNA"/>
</dbReference>
<feature type="domain" description="HTH tetR-type" evidence="5">
    <location>
        <begin position="12"/>
        <end position="72"/>
    </location>
</feature>
<protein>
    <submittedName>
        <fullName evidence="6">TetR/AcrR family transcriptional regulator</fullName>
    </submittedName>
</protein>
<proteinExistence type="predicted"/>
<accession>A0A7G6WTX2</accession>
<evidence type="ECO:0000259" key="5">
    <source>
        <dbReference type="PROSITE" id="PS50977"/>
    </source>
</evidence>
<feature type="DNA-binding region" description="H-T-H motif" evidence="4">
    <location>
        <begin position="35"/>
        <end position="54"/>
    </location>
</feature>
<dbReference type="AlphaFoldDB" id="A0A7G6WTX2"/>
<keyword evidence="3" id="KW-0804">Transcription</keyword>
<dbReference type="Gene3D" id="1.10.357.10">
    <property type="entry name" value="Tetracycline Repressor, domain 2"/>
    <property type="match status" value="1"/>
</dbReference>
<dbReference type="InterPro" id="IPR001647">
    <property type="entry name" value="HTH_TetR"/>
</dbReference>
<evidence type="ECO:0000313" key="6">
    <source>
        <dbReference type="EMBL" id="QNE17437.1"/>
    </source>
</evidence>
<sequence>MNPGSKPERRNAQSRRAILDATNELIARNGYAHVTIEAIAKTADVGKTTIYRWWPSKGALTLDALKDRISDAIDFPDTGDIRADLCTQMTEVIRLLIGDVGTVFRGLIGEAQSTPAIGAAILDALVEPPTRACQARLDHAIAAGQLRADIPTRTMVEMIYGAMYYRLLLGTDTLHPQDVPDLIDNTLTGLRPRAT</sequence>
<reference evidence="7" key="1">
    <citation type="submission" date="2019-09" db="EMBL/GenBank/DDBJ databases">
        <title>Antimicrobial potential of Antarctic Bacteria.</title>
        <authorList>
            <person name="Benaud N."/>
            <person name="Edwards R.J."/>
            <person name="Ferrari B.C."/>
        </authorList>
    </citation>
    <scope>NUCLEOTIDE SEQUENCE [LARGE SCALE GENOMIC DNA]</scope>
    <source>
        <strain evidence="7">SPB151</strain>
    </source>
</reference>
<dbReference type="Pfam" id="PF16859">
    <property type="entry name" value="TetR_C_11"/>
    <property type="match status" value="1"/>
</dbReference>
<dbReference type="InterPro" id="IPR011075">
    <property type="entry name" value="TetR_C"/>
</dbReference>
<evidence type="ECO:0000256" key="1">
    <source>
        <dbReference type="ARBA" id="ARBA00023015"/>
    </source>
</evidence>
<dbReference type="InterPro" id="IPR050109">
    <property type="entry name" value="HTH-type_TetR-like_transc_reg"/>
</dbReference>
<keyword evidence="7" id="KW-1185">Reference proteome</keyword>
<evidence type="ECO:0000256" key="2">
    <source>
        <dbReference type="ARBA" id="ARBA00023125"/>
    </source>
</evidence>
<name>A0A7G6WTX2_9ACTN</name>
<evidence type="ECO:0000256" key="3">
    <source>
        <dbReference type="ARBA" id="ARBA00023163"/>
    </source>
</evidence>
<gene>
    <name evidence="6" type="ORF">F1D05_05265</name>
</gene>
<keyword evidence="1" id="KW-0805">Transcription regulation</keyword>
<dbReference type="SUPFAM" id="SSF46689">
    <property type="entry name" value="Homeodomain-like"/>
    <property type="match status" value="1"/>
</dbReference>
<dbReference type="PANTHER" id="PTHR30055">
    <property type="entry name" value="HTH-TYPE TRANSCRIPTIONAL REGULATOR RUTR"/>
    <property type="match status" value="1"/>
</dbReference>
<dbReference type="PANTHER" id="PTHR30055:SF148">
    <property type="entry name" value="TETR-FAMILY TRANSCRIPTIONAL REGULATOR"/>
    <property type="match status" value="1"/>
</dbReference>
<dbReference type="PRINTS" id="PR00455">
    <property type="entry name" value="HTHTETR"/>
</dbReference>
<reference evidence="6 7" key="2">
    <citation type="journal article" date="2020" name="Microbiol. Resour. Announc.">
        <title>Antarctic desert soil bacteria exhibit high novel natural product potential, evaluated through long-read genome sequencing and comparative genomics.</title>
        <authorList>
            <person name="Benaud N."/>
            <person name="Edwards R.J."/>
            <person name="Amos T.G."/>
            <person name="D'Agostino P.M."/>
            <person name="Gutierrez-Chavez C."/>
            <person name="Montgomery K."/>
            <person name="Nicetic I."/>
            <person name="Ferrari B.C."/>
        </authorList>
    </citation>
    <scope>NUCLEOTIDE SEQUENCE [LARGE SCALE GENOMIC DNA]</scope>
    <source>
        <strain evidence="6 7">SPB151</strain>
    </source>
</reference>
<keyword evidence="2 4" id="KW-0238">DNA-binding</keyword>
<evidence type="ECO:0000256" key="4">
    <source>
        <dbReference type="PROSITE-ProRule" id="PRU00335"/>
    </source>
</evidence>
<dbReference type="GO" id="GO:0000976">
    <property type="term" value="F:transcription cis-regulatory region binding"/>
    <property type="evidence" value="ECO:0007669"/>
    <property type="project" value="TreeGrafter"/>
</dbReference>
<dbReference type="RefSeq" id="WP_185446268.1">
    <property type="nucleotide sequence ID" value="NZ_CP043661.1"/>
</dbReference>
<dbReference type="Proteomes" id="UP000515563">
    <property type="component" value="Chromosome"/>
</dbReference>
<dbReference type="PROSITE" id="PS50977">
    <property type="entry name" value="HTH_TETR_2"/>
    <property type="match status" value="1"/>
</dbReference>